<evidence type="ECO:0000256" key="1">
    <source>
        <dbReference type="SAM" id="MobiDB-lite"/>
    </source>
</evidence>
<proteinExistence type="predicted"/>
<keyword evidence="3" id="KW-1185">Reference proteome</keyword>
<accession>A0A1G8FB95</accession>
<gene>
    <name evidence="2" type="ORF">SAMN05421869_103262</name>
</gene>
<name>A0A1G8FB95_9ACTN</name>
<evidence type="ECO:0000313" key="3">
    <source>
        <dbReference type="Proteomes" id="UP000199202"/>
    </source>
</evidence>
<reference evidence="2 3" key="1">
    <citation type="submission" date="2016-10" db="EMBL/GenBank/DDBJ databases">
        <authorList>
            <person name="de Groot N.N."/>
        </authorList>
    </citation>
    <scope>NUCLEOTIDE SEQUENCE [LARGE SCALE GENOMIC DNA]</scope>
    <source>
        <strain evidence="2 3">CGMCC 4.6533</strain>
    </source>
</reference>
<feature type="compositionally biased region" description="Basic and acidic residues" evidence="1">
    <location>
        <begin position="27"/>
        <end position="42"/>
    </location>
</feature>
<protein>
    <submittedName>
        <fullName evidence="2">Uncharacterized protein</fullName>
    </submittedName>
</protein>
<sequence length="42" mass="4156">MAAGSNPAVTATTSVARGAMATATGEYADRDGNSHHAAEHAE</sequence>
<feature type="region of interest" description="Disordered" evidence="1">
    <location>
        <begin position="22"/>
        <end position="42"/>
    </location>
</feature>
<dbReference type="Proteomes" id="UP000199202">
    <property type="component" value="Unassembled WGS sequence"/>
</dbReference>
<evidence type="ECO:0000313" key="2">
    <source>
        <dbReference type="EMBL" id="SDH79249.1"/>
    </source>
</evidence>
<dbReference type="RefSeq" id="WP_281249959.1">
    <property type="nucleotide sequence ID" value="NZ_FNDJ01000003.1"/>
</dbReference>
<organism evidence="2 3">
    <name type="scientific">Nonomuraea jiangxiensis</name>
    <dbReference type="NCBI Taxonomy" id="633440"/>
    <lineage>
        <taxon>Bacteria</taxon>
        <taxon>Bacillati</taxon>
        <taxon>Actinomycetota</taxon>
        <taxon>Actinomycetes</taxon>
        <taxon>Streptosporangiales</taxon>
        <taxon>Streptosporangiaceae</taxon>
        <taxon>Nonomuraea</taxon>
    </lineage>
</organism>
<dbReference type="AlphaFoldDB" id="A0A1G8FB95"/>
<dbReference type="EMBL" id="FNDJ01000003">
    <property type="protein sequence ID" value="SDH79249.1"/>
    <property type="molecule type" value="Genomic_DNA"/>
</dbReference>